<dbReference type="InterPro" id="IPR002656">
    <property type="entry name" value="Acyl_transf_3_dom"/>
</dbReference>
<accession>A0A5B8UGR4</accession>
<sequence length="368" mass="43211">MHRFLSQKFRFYTFVCIALLLFVHGYNLQVSYLAPFSLVDEKLTFTTFTEYLFANGLLRFRIPMLFIISGYIFSIQDKRPYGQRAKRRFVTLMIPFFVWSAIGLAVTYLWQRFPVTSQAVQNAALDQLGDNRPYEKIGWGGILYRWLVAPVSFQLWFIRSLFVYNLLYPVFKWGVTKFPIPTFIVLGVLWLSFYNAPLIEGQGMFFFAAGIYLQKRSFPLERKPEWYSPFLNWLVFIGICIIKTFVAFEFDALTLPVQWTLMLLYACATVAGVLAVWFSLDKVVRWCMSKRWFIHMTNYSFFIYGFHIPLLSFVTNLFFIYFHSFQFCRFFTYLAAPTLVYFFCLGAGALLRRFAPGVFKVVTGGRGF</sequence>
<feature type="transmembrane region" description="Helical" evidence="7">
    <location>
        <begin position="196"/>
        <end position="214"/>
    </location>
</feature>
<evidence type="ECO:0000256" key="2">
    <source>
        <dbReference type="ARBA" id="ARBA00007400"/>
    </source>
</evidence>
<keyword evidence="9" id="KW-0012">Acyltransferase</keyword>
<gene>
    <name evidence="9" type="ORF">FSB75_06460</name>
</gene>
<dbReference type="RefSeq" id="WP_146784479.1">
    <property type="nucleotide sequence ID" value="NZ_BAABIO010000002.1"/>
</dbReference>
<keyword evidence="6 7" id="KW-0472">Membrane</keyword>
<keyword evidence="10" id="KW-1185">Reference proteome</keyword>
<evidence type="ECO:0000313" key="10">
    <source>
        <dbReference type="Proteomes" id="UP000321204"/>
    </source>
</evidence>
<evidence type="ECO:0000256" key="5">
    <source>
        <dbReference type="ARBA" id="ARBA00022989"/>
    </source>
</evidence>
<feature type="transmembrane region" description="Helical" evidence="7">
    <location>
        <begin position="52"/>
        <end position="73"/>
    </location>
</feature>
<feature type="transmembrane region" description="Helical" evidence="7">
    <location>
        <begin position="137"/>
        <end position="158"/>
    </location>
</feature>
<evidence type="ECO:0000259" key="8">
    <source>
        <dbReference type="Pfam" id="PF01757"/>
    </source>
</evidence>
<keyword evidence="5 7" id="KW-1133">Transmembrane helix</keyword>
<dbReference type="OrthoDB" id="265992at2"/>
<dbReference type="GO" id="GO:0016413">
    <property type="term" value="F:O-acetyltransferase activity"/>
    <property type="evidence" value="ECO:0007669"/>
    <property type="project" value="TreeGrafter"/>
</dbReference>
<feature type="transmembrane region" description="Helical" evidence="7">
    <location>
        <begin position="330"/>
        <end position="351"/>
    </location>
</feature>
<reference evidence="9 10" key="1">
    <citation type="journal article" date="2015" name="Int. J. Syst. Evol. Microbiol.">
        <title>Flavisolibacter ginsenosidimutans sp. nov., with ginsenoside-converting activity isolated from soil used for cultivating ginseng.</title>
        <authorList>
            <person name="Zhao Y."/>
            <person name="Liu Q."/>
            <person name="Kang M.S."/>
            <person name="Jin F."/>
            <person name="Yu H."/>
            <person name="Im W.T."/>
        </authorList>
    </citation>
    <scope>NUCLEOTIDE SEQUENCE [LARGE SCALE GENOMIC DNA]</scope>
    <source>
        <strain evidence="9 10">Gsoil 636</strain>
    </source>
</reference>
<organism evidence="9 10">
    <name type="scientific">Flavisolibacter ginsenosidimutans</name>
    <dbReference type="NCBI Taxonomy" id="661481"/>
    <lineage>
        <taxon>Bacteria</taxon>
        <taxon>Pseudomonadati</taxon>
        <taxon>Bacteroidota</taxon>
        <taxon>Chitinophagia</taxon>
        <taxon>Chitinophagales</taxon>
        <taxon>Chitinophagaceae</taxon>
        <taxon>Flavisolibacter</taxon>
    </lineage>
</organism>
<feature type="transmembrane region" description="Helical" evidence="7">
    <location>
        <begin position="301"/>
        <end position="324"/>
    </location>
</feature>
<proteinExistence type="inferred from homology"/>
<feature type="transmembrane region" description="Helical" evidence="7">
    <location>
        <begin position="89"/>
        <end position="110"/>
    </location>
</feature>
<dbReference type="Proteomes" id="UP000321204">
    <property type="component" value="Chromosome"/>
</dbReference>
<evidence type="ECO:0000256" key="1">
    <source>
        <dbReference type="ARBA" id="ARBA00004651"/>
    </source>
</evidence>
<evidence type="ECO:0000256" key="7">
    <source>
        <dbReference type="SAM" id="Phobius"/>
    </source>
</evidence>
<feature type="transmembrane region" description="Helical" evidence="7">
    <location>
        <begin position="259"/>
        <end position="280"/>
    </location>
</feature>
<dbReference type="KEGG" id="fgg:FSB75_06460"/>
<protein>
    <submittedName>
        <fullName evidence="9">Acyltransferase</fullName>
    </submittedName>
</protein>
<dbReference type="PANTHER" id="PTHR40074:SF2">
    <property type="entry name" value="O-ACETYLTRANSFERASE WECH"/>
    <property type="match status" value="1"/>
</dbReference>
<comment type="subcellular location">
    <subcellularLocation>
        <location evidence="1">Cell membrane</location>
        <topology evidence="1">Multi-pass membrane protein</topology>
    </subcellularLocation>
</comment>
<evidence type="ECO:0000256" key="4">
    <source>
        <dbReference type="ARBA" id="ARBA00022692"/>
    </source>
</evidence>
<keyword evidence="9" id="KW-0808">Transferase</keyword>
<feature type="transmembrane region" description="Helical" evidence="7">
    <location>
        <begin position="12"/>
        <end position="32"/>
    </location>
</feature>
<dbReference type="EMBL" id="CP042433">
    <property type="protein sequence ID" value="QEC55555.1"/>
    <property type="molecule type" value="Genomic_DNA"/>
</dbReference>
<name>A0A5B8UGR4_9BACT</name>
<dbReference type="GO" id="GO:0005886">
    <property type="term" value="C:plasma membrane"/>
    <property type="evidence" value="ECO:0007669"/>
    <property type="project" value="UniProtKB-SubCell"/>
</dbReference>
<keyword evidence="3" id="KW-1003">Cell membrane</keyword>
<feature type="domain" description="Acyltransferase 3" evidence="8">
    <location>
        <begin position="16"/>
        <end position="350"/>
    </location>
</feature>
<evidence type="ECO:0000256" key="3">
    <source>
        <dbReference type="ARBA" id="ARBA00022475"/>
    </source>
</evidence>
<feature type="transmembrane region" description="Helical" evidence="7">
    <location>
        <begin position="170"/>
        <end position="190"/>
    </location>
</feature>
<feature type="transmembrane region" description="Helical" evidence="7">
    <location>
        <begin position="226"/>
        <end position="247"/>
    </location>
</feature>
<dbReference type="AlphaFoldDB" id="A0A5B8UGR4"/>
<keyword evidence="4 7" id="KW-0812">Transmembrane</keyword>
<comment type="similarity">
    <text evidence="2">Belongs to the acyltransferase 3 family.</text>
</comment>
<evidence type="ECO:0000256" key="6">
    <source>
        <dbReference type="ARBA" id="ARBA00023136"/>
    </source>
</evidence>
<evidence type="ECO:0000313" key="9">
    <source>
        <dbReference type="EMBL" id="QEC55555.1"/>
    </source>
</evidence>
<dbReference type="GO" id="GO:0009246">
    <property type="term" value="P:enterobacterial common antigen biosynthetic process"/>
    <property type="evidence" value="ECO:0007669"/>
    <property type="project" value="TreeGrafter"/>
</dbReference>
<dbReference type="PANTHER" id="PTHR40074">
    <property type="entry name" value="O-ACETYLTRANSFERASE WECH"/>
    <property type="match status" value="1"/>
</dbReference>
<dbReference type="Pfam" id="PF01757">
    <property type="entry name" value="Acyl_transf_3"/>
    <property type="match status" value="1"/>
</dbReference>